<feature type="region of interest" description="Disordered" evidence="1">
    <location>
        <begin position="2436"/>
        <end position="2476"/>
    </location>
</feature>
<dbReference type="Pfam" id="PF05424">
    <property type="entry name" value="Duffy_binding"/>
    <property type="match status" value="3"/>
</dbReference>
<dbReference type="InterPro" id="IPR042202">
    <property type="entry name" value="Duffy-ag-bd_sf"/>
</dbReference>
<feature type="region of interest" description="Disordered" evidence="1">
    <location>
        <begin position="1433"/>
        <end position="1475"/>
    </location>
</feature>
<feature type="compositionally biased region" description="Basic and acidic residues" evidence="1">
    <location>
        <begin position="1358"/>
        <end position="1380"/>
    </location>
</feature>
<feature type="domain" description="Duffy-binding-like" evidence="7">
    <location>
        <begin position="1654"/>
        <end position="1800"/>
    </location>
</feature>
<dbReference type="Gene3D" id="1.10.1900.40">
    <property type="entry name" value="Acidic terminal segments, variant surface antigen of PfEMP1"/>
    <property type="match status" value="2"/>
</dbReference>
<feature type="compositionally biased region" description="Polar residues" evidence="1">
    <location>
        <begin position="2461"/>
        <end position="2476"/>
    </location>
</feature>
<feature type="compositionally biased region" description="Basic and acidic residues" evidence="1">
    <location>
        <begin position="1327"/>
        <end position="1337"/>
    </location>
</feature>
<feature type="region of interest" description="Disordered" evidence="1">
    <location>
        <begin position="1530"/>
        <end position="1568"/>
    </location>
</feature>
<protein>
    <submittedName>
        <fullName evidence="8">Erythrocyte membrane protein 1, EMP1</fullName>
    </submittedName>
</protein>
<feature type="region of interest" description="Disordered" evidence="1">
    <location>
        <begin position="1308"/>
        <end position="1340"/>
    </location>
</feature>
<dbReference type="InterPro" id="IPR054595">
    <property type="entry name" value="DBL_C"/>
</dbReference>
<feature type="compositionally biased region" description="Basic and acidic residues" evidence="1">
    <location>
        <begin position="1230"/>
        <end position="1247"/>
    </location>
</feature>
<dbReference type="FunFam" id="1.10.1900.40:FF:000001">
    <property type="entry name" value="Erythrocyte membrane protein 1"/>
    <property type="match status" value="1"/>
</dbReference>
<dbReference type="InterPro" id="IPR029211">
    <property type="entry name" value="PfEMP1_ATS"/>
</dbReference>
<feature type="domain" description="Duffy-binding-like" evidence="2">
    <location>
        <begin position="1913"/>
        <end position="2058"/>
    </location>
</feature>
<dbReference type="InterPro" id="IPR044932">
    <property type="entry name" value="PfEMP1_ATS_sf"/>
</dbReference>
<feature type="domain" description="Plasmodium falciparum erythrocyte membrane protein 1 acidic terminal segment" evidence="4">
    <location>
        <begin position="2205"/>
        <end position="2693"/>
    </location>
</feature>
<dbReference type="Pfam" id="PF03011">
    <property type="entry name" value="PFEMP"/>
    <property type="match status" value="2"/>
</dbReference>
<reference evidence="8" key="1">
    <citation type="submission" date="2014-01" db="EMBL/GenBank/DDBJ databases">
        <authorList>
            <person name="Aslett M."/>
        </authorList>
    </citation>
    <scope>NUCLEOTIDE SEQUENCE</scope>
    <source>
        <strain evidence="8">CDC</strain>
    </source>
</reference>
<feature type="region of interest" description="Disordered" evidence="1">
    <location>
        <begin position="1180"/>
        <end position="1282"/>
    </location>
</feature>
<evidence type="ECO:0000259" key="3">
    <source>
        <dbReference type="Pfam" id="PF05424"/>
    </source>
</evidence>
<dbReference type="Pfam" id="PF15445">
    <property type="entry name" value="ATS"/>
    <property type="match status" value="1"/>
</dbReference>
<organism evidence="8 9">
    <name type="scientific">Plasmodium reichenowi</name>
    <dbReference type="NCBI Taxonomy" id="5854"/>
    <lineage>
        <taxon>Eukaryota</taxon>
        <taxon>Sar</taxon>
        <taxon>Alveolata</taxon>
        <taxon>Apicomplexa</taxon>
        <taxon>Aconoidasida</taxon>
        <taxon>Haemosporida</taxon>
        <taxon>Plasmodiidae</taxon>
        <taxon>Plasmodium</taxon>
        <taxon>Plasmodium (Laverania)</taxon>
    </lineage>
</organism>
<gene>
    <name evidence="8" type="primary">VAR</name>
    <name evidence="8" type="ORF">PRCDC_0039900</name>
</gene>
<feature type="region of interest" description="Disordered" evidence="1">
    <location>
        <begin position="2060"/>
        <end position="2198"/>
    </location>
</feature>
<evidence type="ECO:0000259" key="4">
    <source>
        <dbReference type="Pfam" id="PF15445"/>
    </source>
</evidence>
<dbReference type="EMBL" id="HG810499">
    <property type="protein sequence ID" value="CDO61765.1"/>
    <property type="molecule type" value="Genomic_DNA"/>
</dbReference>
<feature type="compositionally biased region" description="Polar residues" evidence="1">
    <location>
        <begin position="1537"/>
        <end position="1564"/>
    </location>
</feature>
<evidence type="ECO:0000259" key="2">
    <source>
        <dbReference type="Pfam" id="PF03011"/>
    </source>
</evidence>
<evidence type="ECO:0000259" key="5">
    <source>
        <dbReference type="Pfam" id="PF15447"/>
    </source>
</evidence>
<evidence type="ECO:0000259" key="6">
    <source>
        <dbReference type="Pfam" id="PF18562"/>
    </source>
</evidence>
<evidence type="ECO:0000256" key="1">
    <source>
        <dbReference type="SAM" id="MobiDB-lite"/>
    </source>
</evidence>
<dbReference type="FunFam" id="1.20.58.1930:FF:000001">
    <property type="entry name" value="Erythrocyte membrane protein 1, PfEMP1"/>
    <property type="match status" value="1"/>
</dbReference>
<feature type="compositionally biased region" description="Basic and acidic residues" evidence="1">
    <location>
        <begin position="2444"/>
        <end position="2460"/>
    </location>
</feature>
<feature type="compositionally biased region" description="Polar residues" evidence="1">
    <location>
        <begin position="1180"/>
        <end position="1191"/>
    </location>
</feature>
<dbReference type="Gene3D" id="1.20.58.1930">
    <property type="match status" value="1"/>
</dbReference>
<evidence type="ECO:0000313" key="8">
    <source>
        <dbReference type="EMBL" id="CDO61765.1"/>
    </source>
</evidence>
<dbReference type="Gene3D" id="1.20.58.830">
    <property type="match status" value="4"/>
</dbReference>
<feature type="domain" description="Duffy-antigen binding" evidence="3">
    <location>
        <begin position="868"/>
        <end position="1033"/>
    </location>
</feature>
<feature type="domain" description="Duffy-binding-like" evidence="2">
    <location>
        <begin position="608"/>
        <end position="757"/>
    </location>
</feature>
<dbReference type="FunFam" id="1.20.58.830:FF:000005">
    <property type="entry name" value="Erythrocyte membrane protein 1, PfEMP1"/>
    <property type="match status" value="1"/>
</dbReference>
<dbReference type="VEuPathDB" id="PlasmoDB:PRG01_0305600"/>
<feature type="domain" description="Duffy-antigen binding" evidence="3">
    <location>
        <begin position="119"/>
        <end position="313"/>
    </location>
</feature>
<proteinExistence type="predicted"/>
<sequence length="2693" mass="307029">MAPKPVSAPSTTTIDYSNIKNVKELLEEIGQKIQQQAHNDADQYREKLKGTLSKATFERNTSGKQTPSNPCELEYQYHTNVTVGQGREYPCRNEEEERFSEVRSGECDSKIKDNKGKEGACAPYRRLHLCDQNLENINRYDKINNDTLLTDVCLAAKYEGQSISLDHPRYKQTYGGSQLCTMLARSFADIGDIIRGKNLYIRNKKKDKLQQNLKEIFKKINENLIKDLKSDPDKTAEVEKRYQNDTGDFFKLREDWWNANRKDIWKAMTCQAHDSDKYFREKDTEGRECTVKKCKCIDGDPPTNLDYVPQYLRWFEEWAEDFCRKRKHKLENAKNKCRGENGEDKYCDLNGYDCKKTAIGNMILIEGDGCHKCSVACDHFVHWIDDKKQEFIKQKNKYDNEIKKNHDTPVRIGDTTINNLYVKDFYTELRRNYKTVEHFLEKLSEEKICKGHPEVGEGKKTSVDFKNHENPDIFSHTEYCQACPWCGIRKQNDGTWKRVESHAECKKEKKILFDVSNTTDIHLLSTDKRKSGILDKYRKFCKNNGKNGQNDAPATANDATGGDSQIKKWICHYEKKQNKDGNAAINNCIQGEWGNFTEKDKIMVYHPFFWLWVHDMVEDSIKWRKELGSCINNQSNKCVNKQCKDDCGCFEKWVAQKEKELKQIKQHFGKQGDMIDLGIPPGKILESVLDINDLFENIKDTYGEVKEADNIKEMLQKENNQGPQAVDGNGTEQNTTIDKLLKHEKGIATKCKNCQPKEVKNPCSGEKNDRKKYEAVAEKVAYHFQQQARTQLGESKSSLVGDITKAKIKGGSSVNTLNEEICSIQKNKHSNSANNDSKDPCNGKGQQRFNVGEEWTIVNGQKTSYGEVVLPQRRQHMCTSNLEKLNDTWVKNNGNGHVKDTFLVDLLLAAKSEAENIKNKLNENGIGSSICRTMKYSFADLGDIIRGRDMWDKDGGSNDIENKLKQIFPKIKDELKNKLGDKYNSDTEHKQLREDWWEANRDQVWKAMQCAIKNGNIQCGGTPYDDYIPQRLRWMVEWAEWFCKAQKKHYNDLETGCGGCMGKIKSRQGCTSDDCKNCTEACDKYRTEIKKWKPQWSKIRMKYEPPYSQAKMPSPGISLGGADNQQMFNFLTQLHTASVKSTKDGASSATKSPYESAAGYIHQELATYVGCEEQTQFCEKENGVTSRSSGAKPNEKYAFKTPPHGGACNCKNNEASSPEERGRAANPAEDVIRNKNEDESSSEHSDIGSEDEEDLGDGGDGAGDSTQDTVTEEPQKEKVDPNVCEIVGAALTNEKNLQDACRQKYAGNNPRLGWRCVTPSGSNDKASGGERGSKSDKNGAICIPPRRRKLYIGGLTKWARDETAKGPKSQDGDVAVDGKDQQAQSADNGQSTLTASASTSSPDATHLLRQAFIESAAVETFFLWDRYKKIKEKEREEKQEARGTVPGGALTDEDEDEANKNKDPQQSLQEKGKIPDEFKRQMFYTLGDYADILFGKNDILIQNTNNGVSAKDEMAEKEKQIKDGIEKFFEENGGRNEATSGKPQQTRDTASSPSRTPGQKTENPGQLRHTWWNKHAESIWNGMICALTYEDNKNGGKPEQITGANIILTKLKEDYKYENVKLDEEDSDGAKTAGEAPKLTEFVKRPFFFRWLEEWGDEFCRKQKHKLYIIEKDCRGKNGEKECSGDGFRCDDESTKKEDIFKPFNCPSCAISCRKYKKWIRKKKEEFTKQKNAYNEQKDPAKTNTDIYDKQFFEKLGKEYSSIELFMGKLKDGPCKNNSEEDQKVNGYIKFNEEETFQHTDYCKPCSKFKVECNGNGVCSDTKVTCTRGTISAGDIGKMGTPTHDVSMLVSDDSATGFEDELKDDCEKAGIFKGIRKDQWKCYNVCGVDICTLEKTSTIGAEGHKKPIIMKELVKRWLETFFEDYNEIRKKLKPCIENGNGEEQKCFRGCKKNCECVSKWIEKKRGEWNKINDTYLKEYKPVDDGSNNLKNFLETLIPQIDLTNDKRNFNELNDFLKAYTCKCFDTSQKSEEEKKKDIVECMLEDLGTKMTTCQTKHASIETKCEESAPLPDEEQNPEENTVGKHPIFCNIDAPKQETDVEEGGCNPVDPGLVSEDKKEDVGEKSKDRNSDSTAESTEPAVPGVEDQVPDNEDKGTKDKTFQTNTDEKPTKPTPPESPNQQQQPSPQTPKLDQPTNSISDILSSTIPFGIALALTSIAFLFLKKKTRRPVDMFSVLEIPQNDYGMPTKLSSNRYIPYKSAQYRGKRYIYIEGDTDEEKYMFMSDTTDITSSESEYEEFDINDIYPYQSPKYKTLIEVVLEPSGNTIPDSGKNTPTSDTPTNKFTEEEWNELKHNFISNMLQNTQNTEPNILHDNVDNNTHPIPSRHNVDQKPFIMSIHDRNLFSGEEYNYDMINNIGNNDLYGDIYTRSGDNVSYSGTKSPISDNHDSHSDIDPTSDNRDSLSGTKNPISGTKNPYSSIDLINDSLSGNQHIDIYDEILKRKENELFGTNHVKHTSTHSVAKHTNSDPIMNQLDLFHTWLDRHRDMCEKWDTNNKVDILNQLKEKWDNETPTSGNIHPSDSNKTLNTDVSIQINMNDPKPINEFTNMDTNPDDFIKDTILNDLEKHREPYFYDIYDDDITYFDIDDEKKSMGHIYVDNNKADVPNEVHIEMNIANNKKEIFEEEYPISDIWNI</sequence>
<evidence type="ECO:0000313" key="9">
    <source>
        <dbReference type="Proteomes" id="UP000027581"/>
    </source>
</evidence>
<feature type="region of interest" description="Disordered" evidence="1">
    <location>
        <begin position="1357"/>
        <end position="1401"/>
    </location>
</feature>
<feature type="compositionally biased region" description="Basic and acidic residues" evidence="1">
    <location>
        <begin position="2114"/>
        <end position="2130"/>
    </location>
</feature>
<dbReference type="InterPro" id="IPR008602">
    <property type="entry name" value="Duffy-antigen-binding"/>
</dbReference>
<dbReference type="InterPro" id="IPR004258">
    <property type="entry name" value="DBL"/>
</dbReference>
<accession>A0A060RM95</accession>
<feature type="domain" description="Duffy-antigen binding" evidence="3">
    <location>
        <begin position="1341"/>
        <end position="1600"/>
    </location>
</feature>
<feature type="compositionally biased region" description="Low complexity" evidence="1">
    <location>
        <begin position="1391"/>
        <end position="1401"/>
    </location>
</feature>
<dbReference type="Proteomes" id="UP000027581">
    <property type="component" value="Unassembled WGS sequence"/>
</dbReference>
<dbReference type="InterPro" id="IPR041480">
    <property type="entry name" value="CIDR1_gamma"/>
</dbReference>
<feature type="compositionally biased region" description="Low complexity" evidence="1">
    <location>
        <begin position="2178"/>
        <end position="2189"/>
    </location>
</feature>
<reference evidence="8" key="2">
    <citation type="submission" date="2014-05" db="EMBL/GenBank/DDBJ databases">
        <title>The genome sequences of chimpanzee malaria parasites reveal the path to human adaptation.</title>
        <authorList>
            <person name="Otto T.D."/>
            <person name="Rayner J.C."/>
            <person name="Boehme U."/>
            <person name="Pain A."/>
            <person name="Spottiswoode N."/>
            <person name="Sanders M."/>
            <person name="Quail M."/>
            <person name="Ollomo B."/>
            <person name="Renaud F."/>
            <person name="Thomas A.W."/>
            <person name="Prugnolle F."/>
            <person name="Conway D.J."/>
            <person name="Newbold C."/>
            <person name="Berriman M."/>
        </authorList>
    </citation>
    <scope>NUCLEOTIDE SEQUENCE [LARGE SCALE GENOMIC DNA]</scope>
    <source>
        <strain evidence="8">CDC</strain>
    </source>
</reference>
<dbReference type="Pfam" id="PF22672">
    <property type="entry name" value="DBL_C"/>
    <property type="match status" value="2"/>
</dbReference>
<dbReference type="Gene3D" id="1.20.1310.20">
    <property type="entry name" value="Duffy-antigen binding domain"/>
    <property type="match status" value="3"/>
</dbReference>
<feature type="domain" description="Duffy-binding-like" evidence="7">
    <location>
        <begin position="317"/>
        <end position="478"/>
    </location>
</feature>
<feature type="compositionally biased region" description="Polar residues" evidence="1">
    <location>
        <begin position="1381"/>
        <end position="1390"/>
    </location>
</feature>
<dbReference type="SUPFAM" id="SSF140924">
    <property type="entry name" value="Duffy binding domain-like"/>
    <property type="match status" value="5"/>
</dbReference>
<dbReference type="InterPro" id="IPR029210">
    <property type="entry name" value="PfEMP1_NTS"/>
</dbReference>
<dbReference type="FunFam" id="1.10.1900.40:FF:000002">
    <property type="entry name" value="Erythrocyte membrane protein 1, PfEMP1"/>
    <property type="match status" value="1"/>
</dbReference>
<feature type="domain" description="Cysteine-rich interdomain region 1 gamma" evidence="6">
    <location>
        <begin position="1843"/>
        <end position="1895"/>
    </location>
</feature>
<feature type="domain" description="Plasmodium falciparum erythrocyte membrane protein-1 N-terminal segment" evidence="5">
    <location>
        <begin position="22"/>
        <end position="56"/>
    </location>
</feature>
<dbReference type="GO" id="GO:0046789">
    <property type="term" value="F:host cell surface receptor binding"/>
    <property type="evidence" value="ECO:0007669"/>
    <property type="project" value="InterPro"/>
</dbReference>
<feature type="compositionally biased region" description="Basic and acidic residues" evidence="1">
    <location>
        <begin position="2151"/>
        <end position="2170"/>
    </location>
</feature>
<dbReference type="GO" id="GO:0016020">
    <property type="term" value="C:membrane"/>
    <property type="evidence" value="ECO:0007669"/>
    <property type="project" value="InterPro"/>
</dbReference>
<name>A0A060RM95_PLARE</name>
<dbReference type="Pfam" id="PF18562">
    <property type="entry name" value="CIDR1_gamma"/>
    <property type="match status" value="1"/>
</dbReference>
<keyword evidence="9" id="KW-1185">Reference proteome</keyword>
<feature type="compositionally biased region" description="Acidic residues" evidence="1">
    <location>
        <begin position="1248"/>
        <end position="1257"/>
    </location>
</feature>
<dbReference type="VEuPathDB" id="PlasmoDB:PRCDC_0039900"/>
<dbReference type="Pfam" id="PF15447">
    <property type="entry name" value="NTS"/>
    <property type="match status" value="1"/>
</dbReference>
<evidence type="ECO:0000259" key="7">
    <source>
        <dbReference type="Pfam" id="PF22672"/>
    </source>
</evidence>